<dbReference type="RefSeq" id="XP_035320371.1">
    <property type="nucleotide sequence ID" value="XM_035463540.1"/>
</dbReference>
<evidence type="ECO:0008006" key="4">
    <source>
        <dbReference type="Google" id="ProtNLM"/>
    </source>
</evidence>
<keyword evidence="3" id="KW-1185">Reference proteome</keyword>
<name>A0A9P4YTX8_9HYPO</name>
<reference evidence="2" key="1">
    <citation type="submission" date="2020-03" db="EMBL/GenBank/DDBJ databases">
        <title>Site-based positive gene gene selection in Geosmithia morbida across the United States reveals a broad range of putative effectors and factors for local host and environmental adapation.</title>
        <authorList>
            <person name="Onufrak A."/>
            <person name="Murdoch R.W."/>
            <person name="Gazis R."/>
            <person name="Huff M."/>
            <person name="Staton M."/>
            <person name="Klingeman W."/>
            <person name="Hadziabdic D."/>
        </authorList>
    </citation>
    <scope>NUCLEOTIDE SEQUENCE</scope>
    <source>
        <strain evidence="2">1262</strain>
    </source>
</reference>
<evidence type="ECO:0000313" key="3">
    <source>
        <dbReference type="Proteomes" id="UP000749293"/>
    </source>
</evidence>
<dbReference type="PANTHER" id="PTHR28139">
    <property type="entry name" value="UPF0768 PROTEIN YBL029C-A"/>
    <property type="match status" value="1"/>
</dbReference>
<protein>
    <recommendedName>
        <fullName evidence="4">Rhodopsin family protein</fullName>
    </recommendedName>
</protein>
<proteinExistence type="predicted"/>
<feature type="compositionally biased region" description="Polar residues" evidence="1">
    <location>
        <begin position="120"/>
        <end position="130"/>
    </location>
</feature>
<dbReference type="PANTHER" id="PTHR28139:SF1">
    <property type="entry name" value="UPF0768 PROTEIN YBL029C-A"/>
    <property type="match status" value="1"/>
</dbReference>
<organism evidence="2 3">
    <name type="scientific">Geosmithia morbida</name>
    <dbReference type="NCBI Taxonomy" id="1094350"/>
    <lineage>
        <taxon>Eukaryota</taxon>
        <taxon>Fungi</taxon>
        <taxon>Dikarya</taxon>
        <taxon>Ascomycota</taxon>
        <taxon>Pezizomycotina</taxon>
        <taxon>Sordariomycetes</taxon>
        <taxon>Hypocreomycetidae</taxon>
        <taxon>Hypocreales</taxon>
        <taxon>Bionectriaceae</taxon>
        <taxon>Geosmithia</taxon>
    </lineage>
</organism>
<dbReference type="AlphaFoldDB" id="A0A9P4YTX8"/>
<accession>A0A9P4YTX8</accession>
<dbReference type="OrthoDB" id="5545479at2759"/>
<evidence type="ECO:0000313" key="2">
    <source>
        <dbReference type="EMBL" id="KAF4121719.1"/>
    </source>
</evidence>
<feature type="compositionally biased region" description="Low complexity" evidence="1">
    <location>
        <begin position="84"/>
        <end position="113"/>
    </location>
</feature>
<feature type="region of interest" description="Disordered" evidence="1">
    <location>
        <begin position="76"/>
        <end position="130"/>
    </location>
</feature>
<dbReference type="Proteomes" id="UP000749293">
    <property type="component" value="Unassembled WGS sequence"/>
</dbReference>
<gene>
    <name evidence="2" type="ORF">GMORB2_1558</name>
</gene>
<evidence type="ECO:0000256" key="1">
    <source>
        <dbReference type="SAM" id="MobiDB-lite"/>
    </source>
</evidence>
<sequence>MFFFFVCGEHTFQSDVEGYENIICQCHNCGNMSGHVLKRRPFFTFCWIPIIPFTISGYKDISCHICRFNEPLERRPDVQSMKNGGVPPQAQQGQQFQPQGYQGYTPQQPPDGQAWGNGPPKNQQQGDRYA</sequence>
<dbReference type="EMBL" id="JAANYQ010000011">
    <property type="protein sequence ID" value="KAF4121719.1"/>
    <property type="molecule type" value="Genomic_DNA"/>
</dbReference>
<dbReference type="GeneID" id="55967788"/>
<comment type="caution">
    <text evidence="2">The sequence shown here is derived from an EMBL/GenBank/DDBJ whole genome shotgun (WGS) entry which is preliminary data.</text>
</comment>